<evidence type="ECO:0000256" key="1">
    <source>
        <dbReference type="SAM" id="Phobius"/>
    </source>
</evidence>
<comment type="caution">
    <text evidence="2">The sequence shown here is derived from an EMBL/GenBank/DDBJ whole genome shotgun (WGS) entry which is preliminary data.</text>
</comment>
<feature type="transmembrane region" description="Helical" evidence="1">
    <location>
        <begin position="48"/>
        <end position="66"/>
    </location>
</feature>
<gene>
    <name evidence="2" type="ORF">BTA35_0206265</name>
</gene>
<evidence type="ECO:0000313" key="2">
    <source>
        <dbReference type="EMBL" id="OOV87631.1"/>
    </source>
</evidence>
<dbReference type="Pfam" id="PF04612">
    <property type="entry name" value="T2SSM"/>
    <property type="match status" value="1"/>
</dbReference>
<evidence type="ECO:0008006" key="4">
    <source>
        <dbReference type="Google" id="ProtNLM"/>
    </source>
</evidence>
<reference evidence="2" key="1">
    <citation type="submission" date="2017-02" db="EMBL/GenBank/DDBJ databases">
        <title>Draft Genome Sequence of the Salt Water Bacterium Oceanospirillum linum ATCC 11336.</title>
        <authorList>
            <person name="Trachtenberg A.M."/>
            <person name="Carney J.G."/>
            <person name="Linnane J.D."/>
            <person name="Rheaume B.A."/>
            <person name="Pitts N.L."/>
            <person name="Mykles D.L."/>
            <person name="Maclea K.S."/>
        </authorList>
    </citation>
    <scope>NUCLEOTIDE SEQUENCE [LARGE SCALE GENOMIC DNA]</scope>
    <source>
        <strain evidence="2">ATCC 11336</strain>
    </source>
</reference>
<dbReference type="EMBL" id="MTSD02000002">
    <property type="protein sequence ID" value="OOV87631.1"/>
    <property type="molecule type" value="Genomic_DNA"/>
</dbReference>
<protein>
    <recommendedName>
        <fullName evidence="4">Type II secretion system protein M</fullName>
    </recommendedName>
</protein>
<keyword evidence="1" id="KW-1133">Transmembrane helix</keyword>
<dbReference type="GO" id="GO:0015627">
    <property type="term" value="C:type II protein secretion system complex"/>
    <property type="evidence" value="ECO:0007669"/>
    <property type="project" value="InterPro"/>
</dbReference>
<evidence type="ECO:0000313" key="3">
    <source>
        <dbReference type="Proteomes" id="UP000190064"/>
    </source>
</evidence>
<organism evidence="2 3">
    <name type="scientific">Oceanospirillum linum</name>
    <dbReference type="NCBI Taxonomy" id="966"/>
    <lineage>
        <taxon>Bacteria</taxon>
        <taxon>Pseudomonadati</taxon>
        <taxon>Pseudomonadota</taxon>
        <taxon>Gammaproteobacteria</taxon>
        <taxon>Oceanospirillales</taxon>
        <taxon>Oceanospirillaceae</taxon>
        <taxon>Oceanospirillum</taxon>
    </lineage>
</organism>
<keyword evidence="1" id="KW-0812">Transmembrane</keyword>
<dbReference type="InterPro" id="IPR007690">
    <property type="entry name" value="T2SS_GspM"/>
</dbReference>
<name>A0A1T1HCP5_OCELI</name>
<dbReference type="AlphaFoldDB" id="A0A1T1HCP5"/>
<dbReference type="RefSeq" id="WP_160055051.1">
    <property type="nucleotide sequence ID" value="NZ_FXTS01000002.1"/>
</dbReference>
<keyword evidence="3" id="KW-1185">Reference proteome</keyword>
<proteinExistence type="predicted"/>
<dbReference type="GO" id="GO:0015628">
    <property type="term" value="P:protein secretion by the type II secretion system"/>
    <property type="evidence" value="ECO:0007669"/>
    <property type="project" value="InterPro"/>
</dbReference>
<dbReference type="Proteomes" id="UP000190064">
    <property type="component" value="Unassembled WGS sequence"/>
</dbReference>
<accession>A0A1T1HCP5</accession>
<sequence>MVLNRNIAADFGRKVTFLTAQAPVVISAYLPGSVKSGWNKLSERDRSALKLLFAALLLTLLYLLVWQPVMQKVEQRKSWQQKQALRLEQAQLAAYNRLNQFGMIDLIPLDTWLKQVLPDYRLSLVQHKAGADPKQPGLLQFRYSDSRKAQHFLIAMSRFTELSQIRVDQPRRRITLRYRPDPQYVNMVQ</sequence>
<keyword evidence="1" id="KW-0472">Membrane</keyword>
<dbReference type="STRING" id="966.BTA35_0206265"/>